<keyword evidence="1" id="KW-1133">Transmembrane helix</keyword>
<keyword evidence="1" id="KW-0472">Membrane</keyword>
<dbReference type="InterPro" id="IPR028098">
    <property type="entry name" value="Glyco_trans_4-like_N"/>
</dbReference>
<evidence type="ECO:0000313" key="5">
    <source>
        <dbReference type="Proteomes" id="UP000034371"/>
    </source>
</evidence>
<dbReference type="CDD" id="cd03801">
    <property type="entry name" value="GT4_PimA-like"/>
    <property type="match status" value="1"/>
</dbReference>
<dbReference type="Pfam" id="PF13439">
    <property type="entry name" value="Glyco_transf_4"/>
    <property type="match status" value="1"/>
</dbReference>
<name>A0A0G0ZJT3_9BACT</name>
<protein>
    <submittedName>
        <fullName evidence="4">Glycosyl transferase, group 1</fullName>
    </submittedName>
</protein>
<gene>
    <name evidence="4" type="ORF">UU78_C0019G0004</name>
</gene>
<feature type="domain" description="Glycosyltransferase subfamily 4-like N-terminal" evidence="3">
    <location>
        <begin position="14"/>
        <end position="174"/>
    </location>
</feature>
<proteinExistence type="predicted"/>
<dbReference type="InterPro" id="IPR050194">
    <property type="entry name" value="Glycosyltransferase_grp1"/>
</dbReference>
<keyword evidence="4" id="KW-0808">Transferase</keyword>
<evidence type="ECO:0000313" key="4">
    <source>
        <dbReference type="EMBL" id="KKS22296.1"/>
    </source>
</evidence>
<dbReference type="InterPro" id="IPR001296">
    <property type="entry name" value="Glyco_trans_1"/>
</dbReference>
<dbReference type="EMBL" id="LCBY01000019">
    <property type="protein sequence ID" value="KKS22296.1"/>
    <property type="molecule type" value="Genomic_DNA"/>
</dbReference>
<reference evidence="4 5" key="1">
    <citation type="journal article" date="2015" name="Nature">
        <title>rRNA introns, odd ribosomes, and small enigmatic genomes across a large radiation of phyla.</title>
        <authorList>
            <person name="Brown C.T."/>
            <person name="Hug L.A."/>
            <person name="Thomas B.C."/>
            <person name="Sharon I."/>
            <person name="Castelle C.J."/>
            <person name="Singh A."/>
            <person name="Wilkins M.J."/>
            <person name="Williams K.H."/>
            <person name="Banfield J.F."/>
        </authorList>
    </citation>
    <scope>NUCLEOTIDE SEQUENCE [LARGE SCALE GENOMIC DNA]</scope>
</reference>
<accession>A0A0G0ZJT3</accession>
<comment type="caution">
    <text evidence="4">The sequence shown here is derived from an EMBL/GenBank/DDBJ whole genome shotgun (WGS) entry which is preliminary data.</text>
</comment>
<feature type="transmembrane region" description="Helical" evidence="1">
    <location>
        <begin position="101"/>
        <end position="121"/>
    </location>
</feature>
<dbReference type="Proteomes" id="UP000034371">
    <property type="component" value="Unassembled WGS sequence"/>
</dbReference>
<feature type="transmembrane region" description="Helical" evidence="1">
    <location>
        <begin position="71"/>
        <end position="89"/>
    </location>
</feature>
<dbReference type="AlphaFoldDB" id="A0A0G0ZJT3"/>
<dbReference type="PANTHER" id="PTHR45947:SF3">
    <property type="entry name" value="SULFOQUINOVOSYL TRANSFERASE SQD2"/>
    <property type="match status" value="1"/>
</dbReference>
<keyword evidence="1" id="KW-0812">Transmembrane</keyword>
<dbReference type="SUPFAM" id="SSF53756">
    <property type="entry name" value="UDP-Glycosyltransferase/glycogen phosphorylase"/>
    <property type="match status" value="1"/>
</dbReference>
<feature type="domain" description="Glycosyl transferase family 1" evidence="2">
    <location>
        <begin position="176"/>
        <end position="332"/>
    </location>
</feature>
<dbReference type="GO" id="GO:0016757">
    <property type="term" value="F:glycosyltransferase activity"/>
    <property type="evidence" value="ECO:0007669"/>
    <property type="project" value="InterPro"/>
</dbReference>
<dbReference type="Pfam" id="PF00534">
    <property type="entry name" value="Glycos_transf_1"/>
    <property type="match status" value="1"/>
</dbReference>
<evidence type="ECO:0000256" key="1">
    <source>
        <dbReference type="SAM" id="Phobius"/>
    </source>
</evidence>
<sequence>MKVLMPALHYYPVVGGIETWTRNIAEGVSKNAEVFVVTGKVKNQPEKEQIGKLQIIRTSLFTLKNLSHSPLIYILLLLPFIFFRSLILIKKEKIDVLHCQGFLSSLLGFLLSKIAGTPYLITVQRMEKRGNWLKEMVYKKAFVCIGASRAIGEYFKEIGCKNIEIIPNGIDLEKYRDLVHKPHTDFVVMTVARLEKVKGVKYLIEAFNYFLQSNCHQYDDGSSTAIIIGDGSERKNLEGMVEKLGLKEKIKFLGEIPNEKIPEYLAMADCFVLPSLKEGFGIVILEAQAAGIPVVGTKVGGILDLIEDGKTGLLVAPANPRAIVEAINKIYSGLRFNQINLEKYNWQSIAARVFKIYENCVRYGHLHA</sequence>
<evidence type="ECO:0000259" key="3">
    <source>
        <dbReference type="Pfam" id="PF13439"/>
    </source>
</evidence>
<dbReference type="PANTHER" id="PTHR45947">
    <property type="entry name" value="SULFOQUINOVOSYL TRANSFERASE SQD2"/>
    <property type="match status" value="1"/>
</dbReference>
<organism evidence="4 5">
    <name type="scientific">Candidatus Roizmanbacteria bacterium GW2011_GWC2_41_7</name>
    <dbReference type="NCBI Taxonomy" id="1618487"/>
    <lineage>
        <taxon>Bacteria</taxon>
        <taxon>Candidatus Roizmaniibacteriota</taxon>
    </lineage>
</organism>
<evidence type="ECO:0000259" key="2">
    <source>
        <dbReference type="Pfam" id="PF00534"/>
    </source>
</evidence>
<dbReference type="Gene3D" id="3.40.50.2000">
    <property type="entry name" value="Glycogen Phosphorylase B"/>
    <property type="match status" value="2"/>
</dbReference>